<feature type="transmembrane region" description="Helical" evidence="1">
    <location>
        <begin position="30"/>
        <end position="47"/>
    </location>
</feature>
<keyword evidence="1" id="KW-0812">Transmembrane</keyword>
<dbReference type="RefSeq" id="WP_301124976.1">
    <property type="nucleotide sequence ID" value="NZ_JAUHPV010000001.1"/>
</dbReference>
<proteinExistence type="predicted"/>
<evidence type="ECO:0000256" key="1">
    <source>
        <dbReference type="SAM" id="Phobius"/>
    </source>
</evidence>
<name>A0ABT8FX58_9MICO</name>
<feature type="transmembrane region" description="Helical" evidence="1">
    <location>
        <begin position="7"/>
        <end position="24"/>
    </location>
</feature>
<protein>
    <submittedName>
        <fullName evidence="2">DUF4229 domain-containing protein</fullName>
    </submittedName>
</protein>
<comment type="caution">
    <text evidence="2">The sequence shown here is derived from an EMBL/GenBank/DDBJ whole genome shotgun (WGS) entry which is preliminary data.</text>
</comment>
<accession>A0ABT8FX58</accession>
<keyword evidence="1" id="KW-0472">Membrane</keyword>
<dbReference type="Pfam" id="PF14012">
    <property type="entry name" value="DUF4229"/>
    <property type="match status" value="1"/>
</dbReference>
<evidence type="ECO:0000313" key="2">
    <source>
        <dbReference type="EMBL" id="MDN4471392.1"/>
    </source>
</evidence>
<keyword evidence="1" id="KW-1133">Transmembrane helix</keyword>
<evidence type="ECO:0000313" key="3">
    <source>
        <dbReference type="Proteomes" id="UP001172738"/>
    </source>
</evidence>
<keyword evidence="3" id="KW-1185">Reference proteome</keyword>
<reference evidence="2" key="1">
    <citation type="submission" date="2023-06" db="EMBL/GenBank/DDBJ databases">
        <title>SYSU T00b26.</title>
        <authorList>
            <person name="Gao L."/>
            <person name="Fang B.-Z."/>
            <person name="Li W.-J."/>
        </authorList>
    </citation>
    <scope>NUCLEOTIDE SEQUENCE</scope>
    <source>
        <strain evidence="2">SYSU T00b26</strain>
    </source>
</reference>
<dbReference type="EMBL" id="JAUHPV010000001">
    <property type="protein sequence ID" value="MDN4471392.1"/>
    <property type="molecule type" value="Genomic_DNA"/>
</dbReference>
<dbReference type="Proteomes" id="UP001172738">
    <property type="component" value="Unassembled WGS sequence"/>
</dbReference>
<gene>
    <name evidence="2" type="ORF">QQX04_00110</name>
</gene>
<dbReference type="InterPro" id="IPR025323">
    <property type="entry name" value="DUF4229"/>
</dbReference>
<organism evidence="2 3">
    <name type="scientific">Demequina zhanjiangensis</name>
    <dbReference type="NCBI Taxonomy" id="3051659"/>
    <lineage>
        <taxon>Bacteria</taxon>
        <taxon>Bacillati</taxon>
        <taxon>Actinomycetota</taxon>
        <taxon>Actinomycetes</taxon>
        <taxon>Micrococcales</taxon>
        <taxon>Demequinaceae</taxon>
        <taxon>Demequina</taxon>
    </lineage>
</organism>
<sequence>MRVLAYWAARTGIFLAVAGVLWLLNVLDVVTLLMAMLIAWAIGYVALPGMRVRAQAQMEGWVNRSERGLRELDAEEDDEAEGR</sequence>